<evidence type="ECO:0000313" key="2">
    <source>
        <dbReference type="Proteomes" id="UP000735302"/>
    </source>
</evidence>
<comment type="caution">
    <text evidence="1">The sequence shown here is derived from an EMBL/GenBank/DDBJ whole genome shotgun (WGS) entry which is preliminary data.</text>
</comment>
<dbReference type="Proteomes" id="UP000735302">
    <property type="component" value="Unassembled WGS sequence"/>
</dbReference>
<protein>
    <submittedName>
        <fullName evidence="1">Uncharacterized protein</fullName>
    </submittedName>
</protein>
<organism evidence="1 2">
    <name type="scientific">Plakobranchus ocellatus</name>
    <dbReference type="NCBI Taxonomy" id="259542"/>
    <lineage>
        <taxon>Eukaryota</taxon>
        <taxon>Metazoa</taxon>
        <taxon>Spiralia</taxon>
        <taxon>Lophotrochozoa</taxon>
        <taxon>Mollusca</taxon>
        <taxon>Gastropoda</taxon>
        <taxon>Heterobranchia</taxon>
        <taxon>Euthyneura</taxon>
        <taxon>Panpulmonata</taxon>
        <taxon>Sacoglossa</taxon>
        <taxon>Placobranchoidea</taxon>
        <taxon>Plakobranchidae</taxon>
        <taxon>Plakobranchus</taxon>
    </lineage>
</organism>
<evidence type="ECO:0000313" key="1">
    <source>
        <dbReference type="EMBL" id="GFN79110.1"/>
    </source>
</evidence>
<proteinExistence type="predicted"/>
<name>A0AAV3Y7B0_9GAST</name>
<dbReference type="EMBL" id="BLXT01000641">
    <property type="protein sequence ID" value="GFN79110.1"/>
    <property type="molecule type" value="Genomic_DNA"/>
</dbReference>
<reference evidence="1 2" key="1">
    <citation type="journal article" date="2021" name="Elife">
        <title>Chloroplast acquisition without the gene transfer in kleptoplastic sea slugs, Plakobranchus ocellatus.</title>
        <authorList>
            <person name="Maeda T."/>
            <person name="Takahashi S."/>
            <person name="Yoshida T."/>
            <person name="Shimamura S."/>
            <person name="Takaki Y."/>
            <person name="Nagai Y."/>
            <person name="Toyoda A."/>
            <person name="Suzuki Y."/>
            <person name="Arimoto A."/>
            <person name="Ishii H."/>
            <person name="Satoh N."/>
            <person name="Nishiyama T."/>
            <person name="Hasebe M."/>
            <person name="Maruyama T."/>
            <person name="Minagawa J."/>
            <person name="Obokata J."/>
            <person name="Shigenobu S."/>
        </authorList>
    </citation>
    <scope>NUCLEOTIDE SEQUENCE [LARGE SCALE GENOMIC DNA]</scope>
</reference>
<accession>A0AAV3Y7B0</accession>
<dbReference type="AlphaFoldDB" id="A0AAV3Y7B0"/>
<gene>
    <name evidence="1" type="ORF">PoB_000561600</name>
</gene>
<sequence length="84" mass="9874">MQRNGERMPGSRADHIRKDDIRSCINRATGPYENLLTIVRRRKLKCYGHIIRPQGLAKATLQGTVQGMSRRDRQRTRWWGNIKE</sequence>
<keyword evidence="2" id="KW-1185">Reference proteome</keyword>